<organism evidence="10 11">
    <name type="scientific">Maritalea porphyrae</name>
    <dbReference type="NCBI Taxonomy" id="880732"/>
    <lineage>
        <taxon>Bacteria</taxon>
        <taxon>Pseudomonadati</taxon>
        <taxon>Pseudomonadota</taxon>
        <taxon>Alphaproteobacteria</taxon>
        <taxon>Hyphomicrobiales</taxon>
        <taxon>Devosiaceae</taxon>
        <taxon>Maritalea</taxon>
    </lineage>
</organism>
<dbReference type="Pfam" id="PF00005">
    <property type="entry name" value="ABC_tran"/>
    <property type="match status" value="1"/>
</dbReference>
<evidence type="ECO:0000256" key="4">
    <source>
        <dbReference type="ARBA" id="ARBA00022519"/>
    </source>
</evidence>
<feature type="domain" description="ABC transporter" evidence="9">
    <location>
        <begin position="1"/>
        <end position="204"/>
    </location>
</feature>
<dbReference type="SUPFAM" id="SSF52540">
    <property type="entry name" value="P-loop containing nucleoside triphosphate hydrolases"/>
    <property type="match status" value="1"/>
</dbReference>
<evidence type="ECO:0000313" key="11">
    <source>
        <dbReference type="Proteomes" id="UP001161405"/>
    </source>
</evidence>
<evidence type="ECO:0000313" key="10">
    <source>
        <dbReference type="EMBL" id="GLQ16203.1"/>
    </source>
</evidence>
<reference evidence="10" key="1">
    <citation type="journal article" date="2014" name="Int. J. Syst. Evol. Microbiol.">
        <title>Complete genome of a new Firmicutes species belonging to the dominant human colonic microbiota ('Ruminococcus bicirculans') reveals two chromosomes and a selective capacity to utilize plant glucans.</title>
        <authorList>
            <consortium name="NISC Comparative Sequencing Program"/>
            <person name="Wegmann U."/>
            <person name="Louis P."/>
            <person name="Goesmann A."/>
            <person name="Henrissat B."/>
            <person name="Duncan S.H."/>
            <person name="Flint H.J."/>
        </authorList>
    </citation>
    <scope>NUCLEOTIDE SEQUENCE</scope>
    <source>
        <strain evidence="10">NBRC 107169</strain>
    </source>
</reference>
<dbReference type="Proteomes" id="UP001161405">
    <property type="component" value="Unassembled WGS sequence"/>
</dbReference>
<evidence type="ECO:0000256" key="1">
    <source>
        <dbReference type="ARBA" id="ARBA00005417"/>
    </source>
</evidence>
<dbReference type="InterPro" id="IPR017871">
    <property type="entry name" value="ABC_transporter-like_CS"/>
</dbReference>
<dbReference type="PROSITE" id="PS50893">
    <property type="entry name" value="ABC_TRANSPORTER_2"/>
    <property type="match status" value="1"/>
</dbReference>
<reference evidence="10" key="2">
    <citation type="submission" date="2023-01" db="EMBL/GenBank/DDBJ databases">
        <title>Draft genome sequence of Maritalea porphyrae strain NBRC 107169.</title>
        <authorList>
            <person name="Sun Q."/>
            <person name="Mori K."/>
        </authorList>
    </citation>
    <scope>NUCLEOTIDE SEQUENCE</scope>
    <source>
        <strain evidence="10">NBRC 107169</strain>
    </source>
</reference>
<name>A0ABQ5ULP1_9HYPH</name>
<evidence type="ECO:0000256" key="5">
    <source>
        <dbReference type="ARBA" id="ARBA00022741"/>
    </source>
</evidence>
<dbReference type="InterPro" id="IPR003593">
    <property type="entry name" value="AAA+_ATPase"/>
</dbReference>
<keyword evidence="7" id="KW-1278">Translocase</keyword>
<dbReference type="RefSeq" id="WP_284361663.1">
    <property type="nucleotide sequence ID" value="NZ_BSNI01000001.1"/>
</dbReference>
<evidence type="ECO:0000256" key="3">
    <source>
        <dbReference type="ARBA" id="ARBA00022475"/>
    </source>
</evidence>
<keyword evidence="8" id="KW-0472">Membrane</keyword>
<dbReference type="PROSITE" id="PS00211">
    <property type="entry name" value="ABC_TRANSPORTER_1"/>
    <property type="match status" value="1"/>
</dbReference>
<evidence type="ECO:0000256" key="8">
    <source>
        <dbReference type="ARBA" id="ARBA00023136"/>
    </source>
</evidence>
<keyword evidence="6 10" id="KW-0067">ATP-binding</keyword>
<evidence type="ECO:0000259" key="9">
    <source>
        <dbReference type="PROSITE" id="PS50893"/>
    </source>
</evidence>
<protein>
    <submittedName>
        <fullName evidence="10">Thiamine import ATP-binding protein ThiQ</fullName>
    </submittedName>
</protein>
<dbReference type="EMBL" id="BSNI01000001">
    <property type="protein sequence ID" value="GLQ16203.1"/>
    <property type="molecule type" value="Genomic_DNA"/>
</dbReference>
<dbReference type="InterPro" id="IPR050093">
    <property type="entry name" value="ABC_SmlMolc_Importer"/>
</dbReference>
<evidence type="ECO:0000256" key="6">
    <source>
        <dbReference type="ARBA" id="ARBA00022840"/>
    </source>
</evidence>
<dbReference type="SMART" id="SM00382">
    <property type="entry name" value="AAA"/>
    <property type="match status" value="1"/>
</dbReference>
<keyword evidence="4" id="KW-0997">Cell inner membrane</keyword>
<evidence type="ECO:0000256" key="2">
    <source>
        <dbReference type="ARBA" id="ARBA00022448"/>
    </source>
</evidence>
<sequence>MLTLNNVQFAYPKTTPYLFNLNVEAGEIIGIAGKSGSGKSTLLDLVAGFQSPQGGEIFLDSQSIDGLAPEARPVSILFQKDNVFAHLTAAENVQLGSAEDIDAAEKLAEVGLTGFEGQKCASLSGGQQQRVALARTLARNQPILLLDEPFSALDGDTANQMRDLVKQLVIKNKWHAILVSHHRADFDALANRTMQLENGQLSELS</sequence>
<accession>A0ABQ5ULP1</accession>
<dbReference type="InterPro" id="IPR027417">
    <property type="entry name" value="P-loop_NTPase"/>
</dbReference>
<evidence type="ECO:0000256" key="7">
    <source>
        <dbReference type="ARBA" id="ARBA00022967"/>
    </source>
</evidence>
<dbReference type="PANTHER" id="PTHR42781:SF1">
    <property type="entry name" value="THIAMINE IMPORT ATP-BINDING PROTEIN THIQ"/>
    <property type="match status" value="1"/>
</dbReference>
<dbReference type="PANTHER" id="PTHR42781">
    <property type="entry name" value="SPERMIDINE/PUTRESCINE IMPORT ATP-BINDING PROTEIN POTA"/>
    <property type="match status" value="1"/>
</dbReference>
<gene>
    <name evidence="10" type="primary">thiQ</name>
    <name evidence="10" type="ORF">GCM10007879_04520</name>
</gene>
<keyword evidence="5" id="KW-0547">Nucleotide-binding</keyword>
<comment type="similarity">
    <text evidence="1">Belongs to the ABC transporter superfamily.</text>
</comment>
<dbReference type="GO" id="GO:0005524">
    <property type="term" value="F:ATP binding"/>
    <property type="evidence" value="ECO:0007669"/>
    <property type="project" value="UniProtKB-KW"/>
</dbReference>
<proteinExistence type="inferred from homology"/>
<comment type="caution">
    <text evidence="10">The sequence shown here is derived from an EMBL/GenBank/DDBJ whole genome shotgun (WGS) entry which is preliminary data.</text>
</comment>
<keyword evidence="3" id="KW-1003">Cell membrane</keyword>
<keyword evidence="2" id="KW-0813">Transport</keyword>
<dbReference type="InterPro" id="IPR003439">
    <property type="entry name" value="ABC_transporter-like_ATP-bd"/>
</dbReference>
<dbReference type="Gene3D" id="3.40.50.300">
    <property type="entry name" value="P-loop containing nucleotide triphosphate hydrolases"/>
    <property type="match status" value="1"/>
</dbReference>
<keyword evidence="11" id="KW-1185">Reference proteome</keyword>